<protein>
    <submittedName>
        <fullName evidence="4">Succinic semialdehyde dehydrogenase</fullName>
    </submittedName>
</protein>
<dbReference type="InterPro" id="IPR016162">
    <property type="entry name" value="Ald_DH_N"/>
</dbReference>
<proteinExistence type="inferred from homology"/>
<reference evidence="5" key="1">
    <citation type="journal article" date="2016" name="Genome Announc.">
        <title>Complete genome sequence of Alkaliphilus metalliredigens strain QYMF, an alkaliphilic and metal-reducing bacterium isolated from borax-contaminated leachate ponds.</title>
        <authorList>
            <person name="Hwang C."/>
            <person name="Copeland A."/>
            <person name="Lucas S."/>
            <person name="Lapidus A."/>
            <person name="Barry K."/>
            <person name="Detter J.C."/>
            <person name="Glavina Del Rio T."/>
            <person name="Hammon N."/>
            <person name="Israni S."/>
            <person name="Dalin E."/>
            <person name="Tice H."/>
            <person name="Pitluck S."/>
            <person name="Chertkov O."/>
            <person name="Brettin T."/>
            <person name="Bruce D."/>
            <person name="Han C."/>
            <person name="Schmutz J."/>
            <person name="Larimer F."/>
            <person name="Land M.L."/>
            <person name="Hauser L."/>
            <person name="Kyrpides N."/>
            <person name="Mikhailova N."/>
            <person name="Ye Q."/>
            <person name="Zhou J."/>
            <person name="Richardson P."/>
            <person name="Fields M.W."/>
        </authorList>
    </citation>
    <scope>NUCLEOTIDE SEQUENCE [LARGE SCALE GENOMIC DNA]</scope>
    <source>
        <strain evidence="5">QYMF</strain>
    </source>
</reference>
<evidence type="ECO:0000313" key="4">
    <source>
        <dbReference type="EMBL" id="ABR50412.1"/>
    </source>
</evidence>
<dbReference type="Gene3D" id="3.40.605.10">
    <property type="entry name" value="Aldehyde Dehydrogenase, Chain A, domain 1"/>
    <property type="match status" value="1"/>
</dbReference>
<name>A6TW44_ALKMQ</name>
<keyword evidence="5" id="KW-1185">Reference proteome</keyword>
<dbReference type="NCBIfam" id="TIGR01780">
    <property type="entry name" value="SSADH"/>
    <property type="match status" value="1"/>
</dbReference>
<sequence>MSNDYTVIIVLKGEGGRKMNCKMYIDGQWVEGKEGEKLEVVNPATGDILVYIAKAGYAETERAIESADKAFKTWSKTTAGERANYLTKLYHLMIEHKDEIAKIMTLEQGKPLQEAMGEVVYGAGFVEWYAEEAKRVYGETIPASKENKRIMVLKQPVGVVAAITPWNFPAAMITRKMAPALAAGCTVVLKPASSTPLTAIKIFELCEKAGFPKGVVNLVIGDASKIGETLMNDFRVRKLTFTGSTEVGKKLMTQAGATVKRISLELGGHAPFIVFDDADLDKAVTGALNSKLRNCGQVCVASNRFYVQEGIIDDFILKMKEKLKNYKIGSGLEEGVHLGPLIDQNAYEKVKTHIEDAVNKGAKIEFGGEGFHRGSSAAGGYFYQPTLLSNVTEEMLIMKEETFGPVIPVVSFKSEEEVIARANDTKYGLAAYFFTQSLAKGFRVSEALAYGIVGVNDGVPSTPQAPFGGFKESGIGREGGHYGIEGFLETKYVSFEI</sequence>
<dbReference type="CDD" id="cd07103">
    <property type="entry name" value="ALDH_F5_SSADH_GabD"/>
    <property type="match status" value="1"/>
</dbReference>
<dbReference type="FunFam" id="3.40.605.10:FF:000026">
    <property type="entry name" value="Aldehyde dehydrogenase, putative"/>
    <property type="match status" value="1"/>
</dbReference>
<dbReference type="FunFam" id="3.40.309.10:FF:000004">
    <property type="entry name" value="Succinate-semialdehyde dehydrogenase I"/>
    <property type="match status" value="1"/>
</dbReference>
<dbReference type="GO" id="GO:0004777">
    <property type="term" value="F:succinate-semialdehyde dehydrogenase (NAD+) activity"/>
    <property type="evidence" value="ECO:0007669"/>
    <property type="project" value="TreeGrafter"/>
</dbReference>
<dbReference type="KEGG" id="amt:Amet_4338"/>
<evidence type="ECO:0000256" key="1">
    <source>
        <dbReference type="ARBA" id="ARBA00009986"/>
    </source>
</evidence>
<dbReference type="InterPro" id="IPR015590">
    <property type="entry name" value="Aldehyde_DH_dom"/>
</dbReference>
<dbReference type="InterPro" id="IPR016161">
    <property type="entry name" value="Ald_DH/histidinol_DH"/>
</dbReference>
<dbReference type="PANTHER" id="PTHR43353:SF5">
    <property type="entry name" value="SUCCINATE-SEMIALDEHYDE DEHYDROGENASE, MITOCHONDRIAL"/>
    <property type="match status" value="1"/>
</dbReference>
<dbReference type="InterPro" id="IPR050740">
    <property type="entry name" value="Aldehyde_DH_Superfamily"/>
</dbReference>
<dbReference type="Pfam" id="PF00171">
    <property type="entry name" value="Aldedh"/>
    <property type="match status" value="1"/>
</dbReference>
<dbReference type="eggNOG" id="COG1012">
    <property type="taxonomic scope" value="Bacteria"/>
</dbReference>
<evidence type="ECO:0000313" key="5">
    <source>
        <dbReference type="Proteomes" id="UP000001572"/>
    </source>
</evidence>
<dbReference type="PANTHER" id="PTHR43353">
    <property type="entry name" value="SUCCINATE-SEMIALDEHYDE DEHYDROGENASE, MITOCHONDRIAL"/>
    <property type="match status" value="1"/>
</dbReference>
<accession>A6TW44</accession>
<dbReference type="InterPro" id="IPR016163">
    <property type="entry name" value="Ald_DH_C"/>
</dbReference>
<evidence type="ECO:0000256" key="2">
    <source>
        <dbReference type="ARBA" id="ARBA00023002"/>
    </source>
</evidence>
<dbReference type="InterPro" id="IPR016160">
    <property type="entry name" value="Ald_DH_CS_CYS"/>
</dbReference>
<dbReference type="GO" id="GO:0009450">
    <property type="term" value="P:gamma-aminobutyric acid catabolic process"/>
    <property type="evidence" value="ECO:0007669"/>
    <property type="project" value="InterPro"/>
</dbReference>
<dbReference type="EMBL" id="CP000724">
    <property type="protein sequence ID" value="ABR50412.1"/>
    <property type="molecule type" value="Genomic_DNA"/>
</dbReference>
<dbReference type="Proteomes" id="UP000001572">
    <property type="component" value="Chromosome"/>
</dbReference>
<dbReference type="PROSITE" id="PS00070">
    <property type="entry name" value="ALDEHYDE_DEHYDR_CYS"/>
    <property type="match status" value="1"/>
</dbReference>
<dbReference type="STRING" id="293826.Amet_4338"/>
<evidence type="ECO:0000259" key="3">
    <source>
        <dbReference type="Pfam" id="PF00171"/>
    </source>
</evidence>
<dbReference type="Gene3D" id="3.40.309.10">
    <property type="entry name" value="Aldehyde Dehydrogenase, Chain A, domain 2"/>
    <property type="match status" value="1"/>
</dbReference>
<gene>
    <name evidence="4" type="ordered locus">Amet_4338</name>
</gene>
<dbReference type="AlphaFoldDB" id="A6TW44"/>
<dbReference type="HOGENOM" id="CLU_005391_1_0_9"/>
<organism evidence="4 5">
    <name type="scientific">Alkaliphilus metalliredigens (strain QYMF)</name>
    <dbReference type="NCBI Taxonomy" id="293826"/>
    <lineage>
        <taxon>Bacteria</taxon>
        <taxon>Bacillati</taxon>
        <taxon>Bacillota</taxon>
        <taxon>Clostridia</taxon>
        <taxon>Peptostreptococcales</taxon>
        <taxon>Natronincolaceae</taxon>
        <taxon>Alkaliphilus</taxon>
    </lineage>
</organism>
<dbReference type="SUPFAM" id="SSF53720">
    <property type="entry name" value="ALDH-like"/>
    <property type="match status" value="1"/>
</dbReference>
<comment type="similarity">
    <text evidence="1">Belongs to the aldehyde dehydrogenase family.</text>
</comment>
<keyword evidence="2" id="KW-0560">Oxidoreductase</keyword>
<feature type="domain" description="Aldehyde dehydrogenase" evidence="3">
    <location>
        <begin position="29"/>
        <end position="493"/>
    </location>
</feature>
<dbReference type="InterPro" id="IPR010102">
    <property type="entry name" value="Succ_semiAld_DH"/>
</dbReference>
<dbReference type="FunFam" id="3.40.605.10:FF:000005">
    <property type="entry name" value="Succinate-semialdehyde dehydrogenase I"/>
    <property type="match status" value="1"/>
</dbReference>